<dbReference type="InterPro" id="IPR012291">
    <property type="entry name" value="CBM2_carb-bd_dom_sf"/>
</dbReference>
<dbReference type="AlphaFoldDB" id="A0A544YLT4"/>
<keyword evidence="5 6" id="KW-0624">Polysaccharide degradation</keyword>
<dbReference type="Pfam" id="PF00553">
    <property type="entry name" value="CBM_2"/>
    <property type="match status" value="1"/>
</dbReference>
<evidence type="ECO:0000313" key="10">
    <source>
        <dbReference type="Proteomes" id="UP000316541"/>
    </source>
</evidence>
<dbReference type="SUPFAM" id="SSF49384">
    <property type="entry name" value="Carbohydrate-binding domain"/>
    <property type="match status" value="1"/>
</dbReference>
<dbReference type="Proteomes" id="UP000316541">
    <property type="component" value="Unassembled WGS sequence"/>
</dbReference>
<comment type="similarity">
    <text evidence="1 6 7">Belongs to the glycosyl hydrolase 9 (cellulase E) family.</text>
</comment>
<dbReference type="SMART" id="SM00637">
    <property type="entry name" value="CBD_II"/>
    <property type="match status" value="1"/>
</dbReference>
<dbReference type="Pfam" id="PF00759">
    <property type="entry name" value="Glyco_hydro_9"/>
    <property type="match status" value="1"/>
</dbReference>
<organism evidence="9 10">
    <name type="scientific">Microbispora hainanensis</name>
    <dbReference type="NCBI Taxonomy" id="568844"/>
    <lineage>
        <taxon>Bacteria</taxon>
        <taxon>Bacillati</taxon>
        <taxon>Actinomycetota</taxon>
        <taxon>Actinomycetes</taxon>
        <taxon>Streptosporangiales</taxon>
        <taxon>Streptosporangiaceae</taxon>
        <taxon>Microbispora</taxon>
    </lineage>
</organism>
<keyword evidence="3 6" id="KW-0119">Carbohydrate metabolism</keyword>
<dbReference type="Gene3D" id="2.60.40.290">
    <property type="match status" value="1"/>
</dbReference>
<dbReference type="PROSITE" id="PS51173">
    <property type="entry name" value="CBM2"/>
    <property type="match status" value="1"/>
</dbReference>
<dbReference type="InterPro" id="IPR004197">
    <property type="entry name" value="Cellulase_Ig-like"/>
</dbReference>
<dbReference type="EC" id="3.2.1.4" evidence="7"/>
<dbReference type="Gene3D" id="2.60.120.260">
    <property type="entry name" value="Galactose-binding domain-like"/>
    <property type="match status" value="1"/>
</dbReference>
<evidence type="ECO:0000256" key="1">
    <source>
        <dbReference type="ARBA" id="ARBA00007072"/>
    </source>
</evidence>
<comment type="caution">
    <text evidence="9">The sequence shown here is derived from an EMBL/GenBank/DDBJ whole genome shotgun (WGS) entry which is preliminary data.</text>
</comment>
<dbReference type="InterPro" id="IPR008965">
    <property type="entry name" value="CBM2/CBM3_carb-bd_dom_sf"/>
</dbReference>
<dbReference type="InterPro" id="IPR014756">
    <property type="entry name" value="Ig_E-set"/>
</dbReference>
<dbReference type="GO" id="GO:0008810">
    <property type="term" value="F:cellulase activity"/>
    <property type="evidence" value="ECO:0007669"/>
    <property type="project" value="UniProtKB-EC"/>
</dbReference>
<dbReference type="Pfam" id="PF02018">
    <property type="entry name" value="CBM_4_9"/>
    <property type="match status" value="1"/>
</dbReference>
<dbReference type="PROSITE" id="PS00698">
    <property type="entry name" value="GH9_3"/>
    <property type="match status" value="1"/>
</dbReference>
<dbReference type="InterPro" id="IPR033126">
    <property type="entry name" value="Glyco_hydro_9_Asp/Glu_AS"/>
</dbReference>
<protein>
    <recommendedName>
        <fullName evidence="7">Endoglucanase</fullName>
        <ecNumber evidence="7">3.2.1.4</ecNumber>
    </recommendedName>
</protein>
<dbReference type="Pfam" id="PF02927">
    <property type="entry name" value="CelD_N"/>
    <property type="match status" value="1"/>
</dbReference>
<evidence type="ECO:0000313" key="9">
    <source>
        <dbReference type="EMBL" id="TQS17714.1"/>
    </source>
</evidence>
<feature type="domain" description="CBM2" evidence="8">
    <location>
        <begin position="774"/>
        <end position="884"/>
    </location>
</feature>
<dbReference type="SUPFAM" id="SSF48208">
    <property type="entry name" value="Six-hairpin glycosidases"/>
    <property type="match status" value="1"/>
</dbReference>
<accession>A0A544YLT4</accession>
<dbReference type="InterPro" id="IPR001919">
    <property type="entry name" value="CBD2"/>
</dbReference>
<evidence type="ECO:0000256" key="2">
    <source>
        <dbReference type="ARBA" id="ARBA00022801"/>
    </source>
</evidence>
<name>A0A544YLT4_9ACTN</name>
<comment type="catalytic activity">
    <reaction evidence="7">
        <text>Endohydrolysis of (1-&gt;4)-beta-D-glucosidic linkages in cellulose, lichenin and cereal beta-D-glucans.</text>
        <dbReference type="EC" id="3.2.1.4"/>
    </reaction>
</comment>
<dbReference type="GO" id="GO:0030245">
    <property type="term" value="P:cellulose catabolic process"/>
    <property type="evidence" value="ECO:0007669"/>
    <property type="project" value="UniProtKB-KW"/>
</dbReference>
<dbReference type="SUPFAM" id="SSF81296">
    <property type="entry name" value="E set domains"/>
    <property type="match status" value="1"/>
</dbReference>
<evidence type="ECO:0000256" key="7">
    <source>
        <dbReference type="RuleBase" id="RU361166"/>
    </source>
</evidence>
<evidence type="ECO:0000256" key="5">
    <source>
        <dbReference type="ARBA" id="ARBA00023326"/>
    </source>
</evidence>
<reference evidence="9 10" key="1">
    <citation type="submission" date="2019-07" db="EMBL/GenBank/DDBJ databases">
        <title>Microbispora hainanensis DSM 45428.</title>
        <authorList>
            <person name="Thawai C."/>
        </authorList>
    </citation>
    <scope>NUCLEOTIDE SEQUENCE [LARGE SCALE GENOMIC DNA]</scope>
    <source>
        <strain evidence="9 10">DSM 45428</strain>
    </source>
</reference>
<dbReference type="InterPro" id="IPR001701">
    <property type="entry name" value="Glyco_hydro_9"/>
</dbReference>
<dbReference type="EMBL" id="VIRM01000042">
    <property type="protein sequence ID" value="TQS17714.1"/>
    <property type="molecule type" value="Genomic_DNA"/>
</dbReference>
<dbReference type="CDD" id="cd02850">
    <property type="entry name" value="E_set_Cellulase_N"/>
    <property type="match status" value="1"/>
</dbReference>
<dbReference type="InterPro" id="IPR008928">
    <property type="entry name" value="6-hairpin_glycosidase_sf"/>
</dbReference>
<sequence length="884" mass="94070">MAGQARLATRIVDARGKPKEACESLPTLGALPLSPRTTVLRRIGILAVAALATACLTGAPPATAEEGPEQIPNGTFDTTADPWWHTANLDFELTDGRLCSDIPAGTTNPWDAIIGVNDIPLVKDETYAFSFFATANPGKVARAYVQLPTDPYTQYVSAAPELSVSGNTYSYTFTSPVDLPNAQVVFQIGGSATAWRFCVDNVSLKGGAPPDVYTPDTGPRVRVNQVAYLPKGPKNATVVTDATEALPWQLKNSAGTVVTHGTTTPRGVDASSGQNVHSIDFSAYTKAGTGYTLTADGETSRPFDIKPDAYAGLKLDALKFYYTQRSGIAIDDALRPGYGRPAGHAGVAPNQGDTNVPCQPGVCDYSLDVSGGWYDAGDHGKYVVNGGISVAQLMSEFERTKNAATAKPIGSLNIPESGDDVPDVLDEARWEQEFLLKMQRSDGMVHHKIHDQNWTGLPLLPHLDEQKRELHPVSTAATLNLAATAAQAARIFAPYDAEFAAKNLAAAKKAWTAAKANPNLLASPSDGVGGGTYDDANVSDEFYWAAAELYITTGEKEYKDYVLASPLHTADIWRTGAMDWGNVAALGRLDLATVPNALPGRDEVRASVVAGADKYLAALKAHPYGLPYDTTNYDWGSNSIVVNNLVVVATAYDLTGDVKYRDGVLQGIDYIFGRNALNQSYVTGYGEVASKNQHTRWYAHSLDTSLPNPPRGTLAGGPNSAIQDPVAQAKLKGCVAQFCYIDDIGSWATNELTINWNSPLSWISAFVADQGDGTVKAPSGCTVTYTTHGSWPTGFTTQITLKNTGTKAIEGWSLKWSFLGGQKIDIGWNAKFSQKAATVTAANESYNKTIKPGQSIVFGFNGKAAPGANPTPDLFTLNGAACSA</sequence>
<feature type="active site" evidence="6">
    <location>
        <position position="751"/>
    </location>
</feature>
<evidence type="ECO:0000256" key="4">
    <source>
        <dbReference type="ARBA" id="ARBA00023295"/>
    </source>
</evidence>
<dbReference type="GO" id="GO:0030247">
    <property type="term" value="F:polysaccharide binding"/>
    <property type="evidence" value="ECO:0007669"/>
    <property type="project" value="UniProtKB-UniRule"/>
</dbReference>
<dbReference type="PANTHER" id="PTHR22298">
    <property type="entry name" value="ENDO-1,4-BETA-GLUCANASE"/>
    <property type="match status" value="1"/>
</dbReference>
<dbReference type="Gene3D" id="2.60.40.10">
    <property type="entry name" value="Immunoglobulins"/>
    <property type="match status" value="1"/>
</dbReference>
<dbReference type="SUPFAM" id="SSF49785">
    <property type="entry name" value="Galactose-binding domain-like"/>
    <property type="match status" value="1"/>
</dbReference>
<dbReference type="InterPro" id="IPR012341">
    <property type="entry name" value="6hp_glycosidase-like_sf"/>
</dbReference>
<feature type="active site" evidence="6">
    <location>
        <position position="742"/>
    </location>
</feature>
<evidence type="ECO:0000259" key="8">
    <source>
        <dbReference type="PROSITE" id="PS51173"/>
    </source>
</evidence>
<evidence type="ECO:0000256" key="6">
    <source>
        <dbReference type="PROSITE-ProRule" id="PRU10060"/>
    </source>
</evidence>
<dbReference type="InterPro" id="IPR013783">
    <property type="entry name" value="Ig-like_fold"/>
</dbReference>
<dbReference type="InterPro" id="IPR003305">
    <property type="entry name" value="CenC_carb-bd"/>
</dbReference>
<keyword evidence="2 6" id="KW-0378">Hydrolase</keyword>
<dbReference type="InterPro" id="IPR008979">
    <property type="entry name" value="Galactose-bd-like_sf"/>
</dbReference>
<keyword evidence="4 6" id="KW-0326">Glycosidase</keyword>
<proteinExistence type="inferred from homology"/>
<dbReference type="Gene3D" id="1.50.10.10">
    <property type="match status" value="1"/>
</dbReference>
<evidence type="ECO:0000256" key="3">
    <source>
        <dbReference type="ARBA" id="ARBA00023277"/>
    </source>
</evidence>
<gene>
    <name evidence="9" type="ORF">FLX08_28260</name>
</gene>
<keyword evidence="7" id="KW-0136">Cellulose degradation</keyword>